<gene>
    <name evidence="2" type="ORF">OB962_23505</name>
</gene>
<dbReference type="EMBL" id="JAOPLU010000021">
    <property type="protein sequence ID" value="MDM5133927.1"/>
    <property type="molecule type" value="Genomic_DNA"/>
</dbReference>
<comment type="caution">
    <text evidence="2">The sequence shown here is derived from an EMBL/GenBank/DDBJ whole genome shotgun (WGS) entry which is preliminary data.</text>
</comment>
<dbReference type="InterPro" id="IPR013423">
    <property type="entry name" value="CHP02594"/>
</dbReference>
<evidence type="ECO:0000313" key="2">
    <source>
        <dbReference type="EMBL" id="MDM5133927.1"/>
    </source>
</evidence>
<accession>A0ABT7QIY6</accession>
<proteinExistence type="predicted"/>
<dbReference type="SUPFAM" id="SSF54001">
    <property type="entry name" value="Cysteine proteinases"/>
    <property type="match status" value="1"/>
</dbReference>
<evidence type="ECO:0000259" key="1">
    <source>
        <dbReference type="Pfam" id="PF05257"/>
    </source>
</evidence>
<organism evidence="2 3">
    <name type="scientific">Aeromonas piscicola</name>
    <dbReference type="NCBI Taxonomy" id="600645"/>
    <lineage>
        <taxon>Bacteria</taxon>
        <taxon>Pseudomonadati</taxon>
        <taxon>Pseudomonadota</taxon>
        <taxon>Gammaproteobacteria</taxon>
        <taxon>Aeromonadales</taxon>
        <taxon>Aeromonadaceae</taxon>
        <taxon>Aeromonas</taxon>
    </lineage>
</organism>
<evidence type="ECO:0000313" key="3">
    <source>
        <dbReference type="Proteomes" id="UP001168109"/>
    </source>
</evidence>
<dbReference type="RefSeq" id="WP_042871613.1">
    <property type="nucleotide sequence ID" value="NZ_CDBL01000073.1"/>
</dbReference>
<keyword evidence="3" id="KW-1185">Reference proteome</keyword>
<dbReference type="Pfam" id="PF05257">
    <property type="entry name" value="CHAP"/>
    <property type="match status" value="1"/>
</dbReference>
<name>A0ABT7QIY6_9GAMM</name>
<feature type="domain" description="Peptidase C51" evidence="1">
    <location>
        <begin position="41"/>
        <end position="115"/>
    </location>
</feature>
<reference evidence="2" key="1">
    <citation type="submission" date="2024-05" db="EMBL/GenBank/DDBJ databases">
        <title>WGS of Aeromonas isolates.</title>
        <authorList>
            <person name="Lee H."/>
        </authorList>
    </citation>
    <scope>NUCLEOTIDE SEQUENCE</scope>
    <source>
        <strain evidence="2">LP308</strain>
    </source>
</reference>
<protein>
    <submittedName>
        <fullName evidence="2">TIGR02594 family protein</fullName>
    </submittedName>
</protein>
<dbReference type="InterPro" id="IPR038765">
    <property type="entry name" value="Papain-like_cys_pep_sf"/>
</dbReference>
<dbReference type="InterPro" id="IPR007921">
    <property type="entry name" value="CHAP_dom"/>
</dbReference>
<dbReference type="Proteomes" id="UP001168109">
    <property type="component" value="Unassembled WGS sequence"/>
</dbReference>
<dbReference type="NCBIfam" id="TIGR02594">
    <property type="entry name" value="TIGR02594 family protein"/>
    <property type="match status" value="1"/>
</dbReference>
<sequence length="159" mass="17445">MALRWIEEARTFLGLREIKGPKHAQAILDMWKAIKRGGIKDDETPWCAAFVGACLERVGIQSTRFESAKSYLDWGEKLDRPVLGCVVVFTRDGGGHVGFVVGKSPSGNLLVLGGNQGDEVNIREFPLTRVTGYRWPLNEPVPVGELPIGTPARLSMVEA</sequence>